<name>A0ABN8J8Q5_9NEOP</name>
<dbReference type="EMBL" id="CAKOGK010000167">
    <property type="protein sequence ID" value="CAH2080296.1"/>
    <property type="molecule type" value="Genomic_DNA"/>
</dbReference>
<feature type="non-terminal residue" evidence="1">
    <location>
        <position position="89"/>
    </location>
</feature>
<reference evidence="1" key="1">
    <citation type="submission" date="2022-03" db="EMBL/GenBank/DDBJ databases">
        <authorList>
            <person name="Martin H S."/>
        </authorList>
    </citation>
    <scope>NUCLEOTIDE SEQUENCE [LARGE SCALE GENOMIC DNA]</scope>
</reference>
<evidence type="ECO:0000313" key="1">
    <source>
        <dbReference type="EMBL" id="CAH2080296.1"/>
    </source>
</evidence>
<proteinExistence type="predicted"/>
<organism evidence="1 2">
    <name type="scientific">Iphiclides podalirius</name>
    <name type="common">scarce swallowtail</name>
    <dbReference type="NCBI Taxonomy" id="110791"/>
    <lineage>
        <taxon>Eukaryota</taxon>
        <taxon>Metazoa</taxon>
        <taxon>Ecdysozoa</taxon>
        <taxon>Arthropoda</taxon>
        <taxon>Hexapoda</taxon>
        <taxon>Insecta</taxon>
        <taxon>Pterygota</taxon>
        <taxon>Neoptera</taxon>
        <taxon>Endopterygota</taxon>
        <taxon>Lepidoptera</taxon>
        <taxon>Glossata</taxon>
        <taxon>Ditrysia</taxon>
        <taxon>Papilionoidea</taxon>
        <taxon>Papilionidae</taxon>
        <taxon>Papilioninae</taxon>
        <taxon>Iphiclides</taxon>
    </lineage>
</organism>
<evidence type="ECO:0000313" key="2">
    <source>
        <dbReference type="Proteomes" id="UP000837857"/>
    </source>
</evidence>
<comment type="caution">
    <text evidence="1">The sequence shown here is derived from an EMBL/GenBank/DDBJ whole genome shotgun (WGS) entry which is preliminary data.</text>
</comment>
<accession>A0ABN8J8Q5</accession>
<sequence>MSGAGDTGEVVVHECSVGAAAADSARHDALLLVTMPGVPAPPLLAEAVEAAVRLDSSLLEEASLVKCDAVAGGRLIISPTGPLTPYDDV</sequence>
<dbReference type="Proteomes" id="UP000837857">
    <property type="component" value="Unassembled WGS sequence"/>
</dbReference>
<protein>
    <submittedName>
        <fullName evidence="1">Uncharacterized protein</fullName>
    </submittedName>
</protein>
<keyword evidence="2" id="KW-1185">Reference proteome</keyword>
<gene>
    <name evidence="1" type="ORF">IPOD504_LOCUS17767</name>
</gene>